<protein>
    <submittedName>
        <fullName evidence="10 11">Amino acid transporter transmembrane domain-containing protein</fullName>
    </submittedName>
</protein>
<comment type="similarity">
    <text evidence="6">Belongs to the TMEM104 family.</text>
</comment>
<feature type="transmembrane region" description="Helical" evidence="7">
    <location>
        <begin position="15"/>
        <end position="36"/>
    </location>
</feature>
<organism evidence="9 11">
    <name type="scientific">Parascaris univalens</name>
    <name type="common">Nematode worm</name>
    <dbReference type="NCBI Taxonomy" id="6257"/>
    <lineage>
        <taxon>Eukaryota</taxon>
        <taxon>Metazoa</taxon>
        <taxon>Ecdysozoa</taxon>
        <taxon>Nematoda</taxon>
        <taxon>Chromadorea</taxon>
        <taxon>Rhabditida</taxon>
        <taxon>Spirurina</taxon>
        <taxon>Ascaridomorpha</taxon>
        <taxon>Ascaridoidea</taxon>
        <taxon>Ascarididae</taxon>
        <taxon>Parascaris</taxon>
    </lineage>
</organism>
<keyword evidence="2 7" id="KW-0812">Transmembrane</keyword>
<evidence type="ECO:0000256" key="2">
    <source>
        <dbReference type="ARBA" id="ARBA00022692"/>
    </source>
</evidence>
<dbReference type="InterPro" id="IPR013057">
    <property type="entry name" value="AA_transpt_TM"/>
</dbReference>
<evidence type="ECO:0000256" key="7">
    <source>
        <dbReference type="SAM" id="Phobius"/>
    </source>
</evidence>
<evidence type="ECO:0000256" key="5">
    <source>
        <dbReference type="ARBA" id="ARBA00023180"/>
    </source>
</evidence>
<evidence type="ECO:0000256" key="1">
    <source>
        <dbReference type="ARBA" id="ARBA00004141"/>
    </source>
</evidence>
<feature type="transmembrane region" description="Helical" evidence="7">
    <location>
        <begin position="445"/>
        <end position="463"/>
    </location>
</feature>
<dbReference type="WBParaSite" id="PgR058_g046_t01">
    <property type="protein sequence ID" value="PgR058_g046_t01"/>
    <property type="gene ID" value="PgR058_g046"/>
</dbReference>
<feature type="transmembrane region" description="Helical" evidence="7">
    <location>
        <begin position="104"/>
        <end position="126"/>
    </location>
</feature>
<dbReference type="PANTHER" id="PTHR16189:SF0">
    <property type="entry name" value="TRANSMEMBRANE PROTEIN 104"/>
    <property type="match status" value="1"/>
</dbReference>
<keyword evidence="9" id="KW-1185">Reference proteome</keyword>
<feature type="transmembrane region" description="Helical" evidence="7">
    <location>
        <begin position="172"/>
        <end position="192"/>
    </location>
</feature>
<name>A0A915BV25_PARUN</name>
<accession>A0A915BV25</accession>
<feature type="domain" description="Amino acid transporter transmembrane" evidence="8">
    <location>
        <begin position="12"/>
        <end position="466"/>
    </location>
</feature>
<feature type="transmembrane region" description="Helical" evidence="7">
    <location>
        <begin position="417"/>
        <end position="439"/>
    </location>
</feature>
<dbReference type="AlphaFoldDB" id="A0A915BV25"/>
<evidence type="ECO:0000256" key="6">
    <source>
        <dbReference type="ARBA" id="ARBA00038166"/>
    </source>
</evidence>
<feature type="transmembrane region" description="Helical" evidence="7">
    <location>
        <begin position="268"/>
        <end position="298"/>
    </location>
</feature>
<keyword evidence="4 7" id="KW-0472">Membrane</keyword>
<feature type="transmembrane region" description="Helical" evidence="7">
    <location>
        <begin position="204"/>
        <end position="223"/>
    </location>
</feature>
<proteinExistence type="inferred from homology"/>
<feature type="transmembrane region" description="Helical" evidence="7">
    <location>
        <begin position="42"/>
        <end position="74"/>
    </location>
</feature>
<evidence type="ECO:0000259" key="8">
    <source>
        <dbReference type="Pfam" id="PF01490"/>
    </source>
</evidence>
<feature type="transmembrane region" description="Helical" evidence="7">
    <location>
        <begin position="235"/>
        <end position="256"/>
    </location>
</feature>
<keyword evidence="3 7" id="KW-1133">Transmembrane helix</keyword>
<dbReference type="GO" id="GO:0016020">
    <property type="term" value="C:membrane"/>
    <property type="evidence" value="ECO:0007669"/>
    <property type="project" value="UniProtKB-SubCell"/>
</dbReference>
<keyword evidence="5" id="KW-0325">Glycoprotein</keyword>
<evidence type="ECO:0000313" key="11">
    <source>
        <dbReference type="WBParaSite" id="PgR058_g046_t05"/>
    </source>
</evidence>
<feature type="transmembrane region" description="Helical" evidence="7">
    <location>
        <begin position="484"/>
        <end position="506"/>
    </location>
</feature>
<dbReference type="WBParaSite" id="PgR058_g046_t05">
    <property type="protein sequence ID" value="PgR058_g046_t05"/>
    <property type="gene ID" value="PgR058_g046"/>
</dbReference>
<evidence type="ECO:0000256" key="3">
    <source>
        <dbReference type="ARBA" id="ARBA00022989"/>
    </source>
</evidence>
<evidence type="ECO:0000313" key="9">
    <source>
        <dbReference type="Proteomes" id="UP000887569"/>
    </source>
</evidence>
<sequence>MAFVPTIDVAYSTKIGYILIFNLIVGTGALALPKAFHSAGCLLGVLLLSISAFMSYVCATFVVEGMAIANAVALRNKLRANKERSEKQLLAAYRIRKRVEMSGMARLFIGKYGVLLLNVIVAIYLFGDLAVYTVTVPKSVMNIICQSVNASTEDGHNACYNDWPNWLQRITVYRFNVCLFVCFVAPLVLIGIHRTKFLQLSTSICRWTAFTLMIVLACMQLAREGSPSMPKMFNIHGFGSLFGTTVYAFMCHHSLPSIVTPMKSKRHIFIYLAMVYVLVLIFYLALAITGTFSFSHIFDVYSLNFLHSKTDTLHELLVNNFLALFPVFTLSSNYPIVACTLINNLTVQVDLISELFFSDTKMQVLGSSAMGFNPHYLLKLYTRKGNDPACLLEDRPDSDPEIVVVDTISKIGQWRHYAIALVVIASATLIAFCTDNVLMLTSITGSYPGVGVQYIIPSIIAIYGRRFSTLNIGAEVPRAVRSPFSSSLWPIAMLIWSAFIVLMVILESCHAFTYLP</sequence>
<evidence type="ECO:0000256" key="4">
    <source>
        <dbReference type="ARBA" id="ARBA00023136"/>
    </source>
</evidence>
<dbReference type="Proteomes" id="UP000887569">
    <property type="component" value="Unplaced"/>
</dbReference>
<dbReference type="Pfam" id="PF01490">
    <property type="entry name" value="Aa_trans"/>
    <property type="match status" value="1"/>
</dbReference>
<reference evidence="10 11" key="1">
    <citation type="submission" date="2022-11" db="UniProtKB">
        <authorList>
            <consortium name="WormBaseParasite"/>
        </authorList>
    </citation>
    <scope>IDENTIFICATION</scope>
</reference>
<evidence type="ECO:0000313" key="10">
    <source>
        <dbReference type="WBParaSite" id="PgR058_g046_t01"/>
    </source>
</evidence>
<dbReference type="PANTHER" id="PTHR16189">
    <property type="entry name" value="TRANSMEMBRANE PROTEIN 104-RELATED"/>
    <property type="match status" value="1"/>
</dbReference>
<feature type="transmembrane region" description="Helical" evidence="7">
    <location>
        <begin position="318"/>
        <end position="342"/>
    </location>
</feature>
<comment type="subcellular location">
    <subcellularLocation>
        <location evidence="1">Membrane</location>
        <topology evidence="1">Multi-pass membrane protein</topology>
    </subcellularLocation>
</comment>